<gene>
    <name evidence="3" type="ORF">U1T56_01300</name>
</gene>
<dbReference type="EMBL" id="JBBLZC010000001">
    <property type="protein sequence ID" value="MEK0081771.1"/>
    <property type="molecule type" value="Genomic_DNA"/>
</dbReference>
<dbReference type="PANTHER" id="PTHR43649">
    <property type="entry name" value="ARABINOSE-BINDING PROTEIN-RELATED"/>
    <property type="match status" value="1"/>
</dbReference>
<dbReference type="PANTHER" id="PTHR43649:SF30">
    <property type="entry name" value="ABC TRANSPORTER SUBSTRATE-BINDING PROTEIN"/>
    <property type="match status" value="1"/>
</dbReference>
<dbReference type="Gene3D" id="3.40.190.10">
    <property type="entry name" value="Periplasmic binding protein-like II"/>
    <property type="match status" value="1"/>
</dbReference>
<organism evidence="3 4">
    <name type="scientific">Benzoatithermus flavus</name>
    <dbReference type="NCBI Taxonomy" id="3108223"/>
    <lineage>
        <taxon>Bacteria</taxon>
        <taxon>Pseudomonadati</taxon>
        <taxon>Pseudomonadota</taxon>
        <taxon>Alphaproteobacteria</taxon>
        <taxon>Geminicoccales</taxon>
        <taxon>Geminicoccaceae</taxon>
        <taxon>Benzoatithermus</taxon>
    </lineage>
</organism>
<accession>A0ABU8XKN6</accession>
<sequence length="449" mass="49027">MTRWQLSRRRLLEGAAGAVVGGVALGRARGAHAAGKLSLGFWDHWVPGANDVLTRLCHEWAEKEKVELQIDYLPSQGNKDLLTIQAEAQARAGHDILSFRVWEAASHAEDLEPVDDVMQEILARNGPVNPVVEYLGRQDGRWVAVPSTPGSQLKVPCSRFDLLKEHAGLDVIAMYPPDGPANQELAAGWTWDAFLAAAEKCHKAGYPFGLGLGTTSDSVDWVGALFNAFGARLVDEKGGITVRSDETRAALDYMKRLAAFLPPDVIAWDDASNNRWLISGKGALILNPPSAWAVAKRDAPQVAEKCWTHAMPKGPRGRFAPYLPINWGIWSFSKNKSAAKSLLAHLSTKEAVRQFVAGSHGYDIPGYVAFNDFDTWREEEPPKGTLRHYPAAGDETYSIAMAPAPAKIAVQAYSQATMTKMVARMIQGGDNADKAIAWAESELEGFMRT</sequence>
<comment type="caution">
    <text evidence="3">The sequence shown here is derived from an EMBL/GenBank/DDBJ whole genome shotgun (WGS) entry which is preliminary data.</text>
</comment>
<dbReference type="InterPro" id="IPR006311">
    <property type="entry name" value="TAT_signal"/>
</dbReference>
<evidence type="ECO:0000256" key="2">
    <source>
        <dbReference type="ARBA" id="ARBA00008520"/>
    </source>
</evidence>
<evidence type="ECO:0000313" key="3">
    <source>
        <dbReference type="EMBL" id="MEK0081771.1"/>
    </source>
</evidence>
<dbReference type="SUPFAM" id="SSF53850">
    <property type="entry name" value="Periplasmic binding protein-like II"/>
    <property type="match status" value="1"/>
</dbReference>
<comment type="similarity">
    <text evidence="2">Belongs to the bacterial solute-binding protein 1 family.</text>
</comment>
<dbReference type="InterPro" id="IPR050490">
    <property type="entry name" value="Bact_solute-bd_prot1"/>
</dbReference>
<dbReference type="RefSeq" id="WP_418157616.1">
    <property type="nucleotide sequence ID" value="NZ_JBBLZC010000001.1"/>
</dbReference>
<evidence type="ECO:0000256" key="1">
    <source>
        <dbReference type="ARBA" id="ARBA00004418"/>
    </source>
</evidence>
<dbReference type="InterPro" id="IPR006059">
    <property type="entry name" value="SBP"/>
</dbReference>
<evidence type="ECO:0000313" key="4">
    <source>
        <dbReference type="Proteomes" id="UP001375743"/>
    </source>
</evidence>
<protein>
    <submittedName>
        <fullName evidence="3">Extracellular solute-binding protein</fullName>
    </submittedName>
</protein>
<comment type="subcellular location">
    <subcellularLocation>
        <location evidence="1">Periplasm</location>
    </subcellularLocation>
</comment>
<reference evidence="3 4" key="1">
    <citation type="submission" date="2024-01" db="EMBL/GenBank/DDBJ databases">
        <title>Multi-omics insights into the function and evolution of sodium benzoate biodegradation pathways in Benzoatithermus flavus gen. nov., sp. nov. from hot spring.</title>
        <authorList>
            <person name="Hu C.-J."/>
            <person name="Li W.-J."/>
        </authorList>
    </citation>
    <scope>NUCLEOTIDE SEQUENCE [LARGE SCALE GENOMIC DNA]</scope>
    <source>
        <strain evidence="3 4">SYSU G07066</strain>
    </source>
</reference>
<keyword evidence="4" id="KW-1185">Reference proteome</keyword>
<proteinExistence type="inferred from homology"/>
<dbReference type="PROSITE" id="PS51318">
    <property type="entry name" value="TAT"/>
    <property type="match status" value="1"/>
</dbReference>
<name>A0ABU8XKN6_9PROT</name>
<dbReference type="Proteomes" id="UP001375743">
    <property type="component" value="Unassembled WGS sequence"/>
</dbReference>
<dbReference type="Pfam" id="PF01547">
    <property type="entry name" value="SBP_bac_1"/>
    <property type="match status" value="1"/>
</dbReference>